<accession>A0A285UTP7</accession>
<dbReference type="GO" id="GO:0016491">
    <property type="term" value="F:oxidoreductase activity"/>
    <property type="evidence" value="ECO:0007669"/>
    <property type="project" value="InterPro"/>
</dbReference>
<protein>
    <submittedName>
        <fullName evidence="2">Predicted DsbA family dithiol-disulfide isomerase</fullName>
    </submittedName>
</protein>
<dbReference type="InterPro" id="IPR036249">
    <property type="entry name" value="Thioredoxin-like_sf"/>
</dbReference>
<dbReference type="RefSeq" id="WP_097042973.1">
    <property type="nucleotide sequence ID" value="NZ_OBQF01000009.1"/>
</dbReference>
<reference evidence="3" key="1">
    <citation type="submission" date="2017-08" db="EMBL/GenBank/DDBJ databases">
        <authorList>
            <person name="Varghese N."/>
            <person name="Submissions S."/>
        </authorList>
    </citation>
    <scope>NUCLEOTIDE SEQUENCE [LARGE SCALE GENOMIC DNA]</scope>
    <source>
        <strain evidence="3">DSM 23173</strain>
    </source>
</reference>
<evidence type="ECO:0000313" key="3">
    <source>
        <dbReference type="Proteomes" id="UP000219412"/>
    </source>
</evidence>
<dbReference type="PANTHER" id="PTHR13887">
    <property type="entry name" value="GLUTATHIONE S-TRANSFERASE KAPPA"/>
    <property type="match status" value="1"/>
</dbReference>
<organism evidence="2 3">
    <name type="scientific">Salinicoccus kekensis</name>
    <dbReference type="NCBI Taxonomy" id="714307"/>
    <lineage>
        <taxon>Bacteria</taxon>
        <taxon>Bacillati</taxon>
        <taxon>Bacillota</taxon>
        <taxon>Bacilli</taxon>
        <taxon>Bacillales</taxon>
        <taxon>Staphylococcaceae</taxon>
        <taxon>Salinicoccus</taxon>
    </lineage>
</organism>
<dbReference type="EMBL" id="OBQF01000009">
    <property type="protein sequence ID" value="SOC45220.1"/>
    <property type="molecule type" value="Genomic_DNA"/>
</dbReference>
<dbReference type="GO" id="GO:0016853">
    <property type="term" value="F:isomerase activity"/>
    <property type="evidence" value="ECO:0007669"/>
    <property type="project" value="UniProtKB-KW"/>
</dbReference>
<dbReference type="Proteomes" id="UP000219412">
    <property type="component" value="Unassembled WGS sequence"/>
</dbReference>
<dbReference type="OrthoDB" id="9799122at2"/>
<keyword evidence="3" id="KW-1185">Reference proteome</keyword>
<proteinExistence type="predicted"/>
<dbReference type="Pfam" id="PF01323">
    <property type="entry name" value="DSBA"/>
    <property type="match status" value="1"/>
</dbReference>
<feature type="domain" description="DSBA-like thioredoxin" evidence="1">
    <location>
        <begin position="3"/>
        <end position="204"/>
    </location>
</feature>
<dbReference type="SUPFAM" id="SSF52833">
    <property type="entry name" value="Thioredoxin-like"/>
    <property type="match status" value="1"/>
</dbReference>
<dbReference type="CDD" id="cd03024">
    <property type="entry name" value="DsbA_FrnE"/>
    <property type="match status" value="1"/>
</dbReference>
<dbReference type="AlphaFoldDB" id="A0A285UTP7"/>
<name>A0A285UTP7_9STAP</name>
<dbReference type="InterPro" id="IPR001853">
    <property type="entry name" value="DSBA-like_thioredoxin_dom"/>
</dbReference>
<evidence type="ECO:0000259" key="1">
    <source>
        <dbReference type="Pfam" id="PF01323"/>
    </source>
</evidence>
<dbReference type="Gene3D" id="3.40.30.10">
    <property type="entry name" value="Glutaredoxin"/>
    <property type="match status" value="1"/>
</dbReference>
<gene>
    <name evidence="2" type="ORF">SAMN05878391_2659</name>
</gene>
<dbReference type="PANTHER" id="PTHR13887:SF41">
    <property type="entry name" value="THIOREDOXIN SUPERFAMILY PROTEIN"/>
    <property type="match status" value="1"/>
</dbReference>
<evidence type="ECO:0000313" key="2">
    <source>
        <dbReference type="EMBL" id="SOC45220.1"/>
    </source>
</evidence>
<keyword evidence="2" id="KW-0413">Isomerase</keyword>
<sequence length="215" mass="24400">MKITIWSDFVCPFCFIGQAHLDAALENFEHKDDVEVEYKSYLLMPDAEYQPGRSYYEFFADKFGMPVEKAKKQLKQQAESAKASGVVMNHDIAKIANTFDGHRAFQYAKDQGKGTDFFKRFYAAHFTEGEVLSDTDTIVRISEEVGLDGEAVRSVVENERNTDKVQADISQARQLGVQGVPFFLVNDKYSISGAQPVELFQQALNQIWQEEQTAE</sequence>